<organism evidence="1 2">
    <name type="scientific">Hyphomonas oceanitis SCH89</name>
    <dbReference type="NCBI Taxonomy" id="1280953"/>
    <lineage>
        <taxon>Bacteria</taxon>
        <taxon>Pseudomonadati</taxon>
        <taxon>Pseudomonadota</taxon>
        <taxon>Alphaproteobacteria</taxon>
        <taxon>Hyphomonadales</taxon>
        <taxon>Hyphomonadaceae</taxon>
        <taxon>Hyphomonas</taxon>
    </lineage>
</organism>
<reference evidence="1 2" key="1">
    <citation type="journal article" date="2014" name="Antonie Van Leeuwenhoek">
        <title>Hyphomonas beringensis sp. nov. and Hyphomonas chukchiensis sp. nov., isolated from surface seawater of the Bering Sea and Chukchi Sea.</title>
        <authorList>
            <person name="Li C."/>
            <person name="Lai Q."/>
            <person name="Li G."/>
            <person name="Dong C."/>
            <person name="Wang J."/>
            <person name="Liao Y."/>
            <person name="Shao Z."/>
        </authorList>
    </citation>
    <scope>NUCLEOTIDE SEQUENCE [LARGE SCALE GENOMIC DNA]</scope>
    <source>
        <strain evidence="1 2">SCH89</strain>
    </source>
</reference>
<dbReference type="EMBL" id="ARYL01000035">
    <property type="protein sequence ID" value="KDA01127.1"/>
    <property type="molecule type" value="Genomic_DNA"/>
</dbReference>
<evidence type="ECO:0000313" key="1">
    <source>
        <dbReference type="EMBL" id="KDA01127.1"/>
    </source>
</evidence>
<dbReference type="AlphaFoldDB" id="A0A059G2N7"/>
<keyword evidence="2" id="KW-1185">Reference proteome</keyword>
<sequence>MSKRQRRDLVILAHIREQHGLALGSYGRPRMTEEL</sequence>
<gene>
    <name evidence="1" type="ORF">HOC_17010</name>
</gene>
<name>A0A059G2N7_9PROT</name>
<protein>
    <submittedName>
        <fullName evidence="1">IS3 transposase protein</fullName>
    </submittedName>
</protein>
<evidence type="ECO:0000313" key="2">
    <source>
        <dbReference type="Proteomes" id="UP000024942"/>
    </source>
</evidence>
<dbReference type="Proteomes" id="UP000024942">
    <property type="component" value="Unassembled WGS sequence"/>
</dbReference>
<dbReference type="STRING" id="1280953.HOC_17010"/>
<proteinExistence type="predicted"/>
<comment type="caution">
    <text evidence="1">The sequence shown here is derived from an EMBL/GenBank/DDBJ whole genome shotgun (WGS) entry which is preliminary data.</text>
</comment>
<accession>A0A059G2N7</accession>
<dbReference type="PATRIC" id="fig|1280953.3.peg.3408"/>